<dbReference type="InterPro" id="IPR003615">
    <property type="entry name" value="HNH_nuc"/>
</dbReference>
<keyword evidence="3" id="KW-1185">Reference proteome</keyword>
<dbReference type="RefSeq" id="WP_097643787.1">
    <property type="nucleotide sequence ID" value="NZ_NQWI01000031.1"/>
</dbReference>
<dbReference type="SMART" id="SM00507">
    <property type="entry name" value="HNHc"/>
    <property type="match status" value="1"/>
</dbReference>
<accession>A0A2A6RKI7</accession>
<dbReference type="InterPro" id="IPR011396">
    <property type="entry name" value="PT_DNA_restrict"/>
</dbReference>
<proteinExistence type="predicted"/>
<evidence type="ECO:0000313" key="3">
    <source>
        <dbReference type="Proteomes" id="UP000220527"/>
    </source>
</evidence>
<comment type="caution">
    <text evidence="2">The sequence shown here is derived from an EMBL/GenBank/DDBJ whole genome shotgun (WGS) entry which is preliminary data.</text>
</comment>
<dbReference type="CDD" id="cd00085">
    <property type="entry name" value="HNHc"/>
    <property type="match status" value="1"/>
</dbReference>
<reference evidence="3" key="1">
    <citation type="submission" date="2017-08" db="EMBL/GenBank/DDBJ databases">
        <authorList>
            <person name="Grouzdev D.S."/>
            <person name="Gaisin V.A."/>
            <person name="Rysina M.S."/>
            <person name="Gorlenko V.M."/>
        </authorList>
    </citation>
    <scope>NUCLEOTIDE SEQUENCE [LARGE SCALE GENOMIC DNA]</scope>
    <source>
        <strain evidence="3">Kir15-3F</strain>
    </source>
</reference>
<dbReference type="PIRSF" id="PIRSF030850">
    <property type="entry name" value="UCP030850"/>
    <property type="match status" value="1"/>
</dbReference>
<organism evidence="2 3">
    <name type="scientific">Candidatus Viridilinea mediisalina</name>
    <dbReference type="NCBI Taxonomy" id="2024553"/>
    <lineage>
        <taxon>Bacteria</taxon>
        <taxon>Bacillati</taxon>
        <taxon>Chloroflexota</taxon>
        <taxon>Chloroflexia</taxon>
        <taxon>Chloroflexales</taxon>
        <taxon>Chloroflexineae</taxon>
        <taxon>Oscillochloridaceae</taxon>
        <taxon>Candidatus Viridilinea</taxon>
    </lineage>
</organism>
<feature type="domain" description="HNH nuclease" evidence="1">
    <location>
        <begin position="204"/>
        <end position="261"/>
    </location>
</feature>
<evidence type="ECO:0000259" key="1">
    <source>
        <dbReference type="SMART" id="SM00507"/>
    </source>
</evidence>
<dbReference type="Gene3D" id="1.10.30.50">
    <property type="match status" value="1"/>
</dbReference>
<protein>
    <recommendedName>
        <fullName evidence="1">HNH nuclease domain-containing protein</fullName>
    </recommendedName>
</protein>
<gene>
    <name evidence="2" type="ORF">CJ255_09075</name>
</gene>
<dbReference type="OrthoDB" id="67788at2"/>
<dbReference type="Proteomes" id="UP000220527">
    <property type="component" value="Unassembled WGS sequence"/>
</dbReference>
<dbReference type="EMBL" id="NQWI01000031">
    <property type="protein sequence ID" value="PDW03399.1"/>
    <property type="molecule type" value="Genomic_DNA"/>
</dbReference>
<sequence>MSLDQYTVAFTKLKADKKPFWPEATFHYAPYKPILLMSVMDLLAQQIINSNTIRLNVDLMDAFDLYWVKIVGSDRESNSVMPFYHMCSEGFWRLVDDHGVAPNLRLMNRNEVFRQIKNQTLFAQLNEDLFQLLQDSESRDALRRVLIENWFSPDVRSTVVDVSHITTSSFAYSRDLLNRSRGRFTLQEAPLPEEQYATEVRSTAFRRVVVDAYQHTCALCGIRIVTPEGRTSVAAAHIVPWSHSHNDDPRNGMALCGLHHWIFDQGLITVTPKYIIKTSPVLALNEQQAESVLMLNGKAIYKPTDKALWPAAIALQWHMERVFRPVNPHTLS</sequence>
<name>A0A2A6RKI7_9CHLR</name>
<dbReference type="AlphaFoldDB" id="A0A2A6RKI7"/>
<dbReference type="Pfam" id="PF13391">
    <property type="entry name" value="HNH_2"/>
    <property type="match status" value="1"/>
</dbReference>
<evidence type="ECO:0000313" key="2">
    <source>
        <dbReference type="EMBL" id="PDW03399.1"/>
    </source>
</evidence>